<keyword evidence="1" id="KW-0732">Signal</keyword>
<evidence type="ECO:0000313" key="2">
    <source>
        <dbReference type="EMBL" id="PQO29551.1"/>
    </source>
</evidence>
<protein>
    <submittedName>
        <fullName evidence="2">Uncharacterized protein</fullName>
    </submittedName>
</protein>
<name>A0A2S8FBL4_9BACT</name>
<reference evidence="2 3" key="1">
    <citation type="submission" date="2018-02" db="EMBL/GenBank/DDBJ databases">
        <title>Comparative genomes isolates from brazilian mangrove.</title>
        <authorList>
            <person name="Araujo J.E."/>
            <person name="Taketani R.G."/>
            <person name="Silva M.C.P."/>
            <person name="Loureco M.V."/>
            <person name="Andreote F.D."/>
        </authorList>
    </citation>
    <scope>NUCLEOTIDE SEQUENCE [LARGE SCALE GENOMIC DNA]</scope>
    <source>
        <strain evidence="2 3">Hex-1 MGV</strain>
    </source>
</reference>
<sequence length="300" mass="33841">MTIRKTLLLLLAAVIGHAGYAGSVSAAEIAPHESIVSVRMNADFHPELEFRIAEALRRPPVDWSVVPDHTFAEISQPVENQELADDIIAKWEALFANNPTHIATTTQSLASQMEYFDEARQQIEAISSDFVAAWLGTALPNSGNVHAEDVISLDDLPQIHTGEDIALQLEAEFAQFPLDPYGYEEYNCYFEPEVYDWFVFVTDDLTVVYVHENSDVVPVRLDPTMLAKDVTEPAVPEVVKDWIRESVRSVAAGEIEVMQLASQANRAWQAASSPIWNRYVKENHLLRVERVAQLREFFRF</sequence>
<dbReference type="Proteomes" id="UP000238322">
    <property type="component" value="Unassembled WGS sequence"/>
</dbReference>
<feature type="chain" id="PRO_5015728980" evidence="1">
    <location>
        <begin position="27"/>
        <end position="300"/>
    </location>
</feature>
<feature type="signal peptide" evidence="1">
    <location>
        <begin position="1"/>
        <end position="26"/>
    </location>
</feature>
<dbReference type="RefSeq" id="WP_105332745.1">
    <property type="nucleotide sequence ID" value="NZ_PUHY01000015.1"/>
</dbReference>
<proteinExistence type="predicted"/>
<gene>
    <name evidence="2" type="ORF">C5Y83_26185</name>
</gene>
<dbReference type="EMBL" id="PUHY01000015">
    <property type="protein sequence ID" value="PQO29551.1"/>
    <property type="molecule type" value="Genomic_DNA"/>
</dbReference>
<comment type="caution">
    <text evidence="2">The sequence shown here is derived from an EMBL/GenBank/DDBJ whole genome shotgun (WGS) entry which is preliminary data.</text>
</comment>
<accession>A0A2S8FBL4</accession>
<dbReference type="AlphaFoldDB" id="A0A2S8FBL4"/>
<evidence type="ECO:0000256" key="1">
    <source>
        <dbReference type="SAM" id="SignalP"/>
    </source>
</evidence>
<evidence type="ECO:0000313" key="3">
    <source>
        <dbReference type="Proteomes" id="UP000238322"/>
    </source>
</evidence>
<organism evidence="2 3">
    <name type="scientific">Blastopirellula marina</name>
    <dbReference type="NCBI Taxonomy" id="124"/>
    <lineage>
        <taxon>Bacteria</taxon>
        <taxon>Pseudomonadati</taxon>
        <taxon>Planctomycetota</taxon>
        <taxon>Planctomycetia</taxon>
        <taxon>Pirellulales</taxon>
        <taxon>Pirellulaceae</taxon>
        <taxon>Blastopirellula</taxon>
    </lineage>
</organism>
<dbReference type="OrthoDB" id="271029at2"/>